<reference evidence="3" key="1">
    <citation type="submission" date="2025-08" db="UniProtKB">
        <authorList>
            <consortium name="RefSeq"/>
        </authorList>
    </citation>
    <scope>IDENTIFICATION</scope>
    <source>
        <tissue evidence="3">Silk gland</tissue>
    </source>
</reference>
<dbReference type="OrthoDB" id="7643562at2759"/>
<sequence length="159" mass="17136">MGSLRVYFCDICILMLVGINYFLLAEVVPVSIAPFEDRKGNCSCGGFPTVTPDPGSLPLLSQTPSLVVKCDQEGDNTCKILCNALATATKAKGPEILCSRLKDVNELKLSAFYKTCDKPWSYANMTAEAPLCCENSQVKVCSSVVTLKSTVQPEAKTTI</sequence>
<feature type="transmembrane region" description="Helical" evidence="1">
    <location>
        <begin position="7"/>
        <end position="24"/>
    </location>
</feature>
<proteinExistence type="predicted"/>
<dbReference type="AlphaFoldDB" id="A0A6J2JG57"/>
<dbReference type="GeneID" id="114241617"/>
<protein>
    <submittedName>
        <fullName evidence="3">Uncharacterized protein LOC114241617</fullName>
    </submittedName>
</protein>
<name>A0A6J2JG57_BOMMA</name>
<gene>
    <name evidence="3" type="primary">LOC114241617</name>
</gene>
<evidence type="ECO:0000313" key="2">
    <source>
        <dbReference type="Proteomes" id="UP000504629"/>
    </source>
</evidence>
<keyword evidence="1" id="KW-0812">Transmembrane</keyword>
<dbReference type="RefSeq" id="XP_028028283.1">
    <property type="nucleotide sequence ID" value="XM_028172482.1"/>
</dbReference>
<keyword evidence="2" id="KW-1185">Reference proteome</keyword>
<keyword evidence="1" id="KW-1133">Transmembrane helix</keyword>
<organism evidence="2 3">
    <name type="scientific">Bombyx mandarina</name>
    <name type="common">Wild silk moth</name>
    <name type="synonym">Wild silkworm</name>
    <dbReference type="NCBI Taxonomy" id="7092"/>
    <lineage>
        <taxon>Eukaryota</taxon>
        <taxon>Metazoa</taxon>
        <taxon>Ecdysozoa</taxon>
        <taxon>Arthropoda</taxon>
        <taxon>Hexapoda</taxon>
        <taxon>Insecta</taxon>
        <taxon>Pterygota</taxon>
        <taxon>Neoptera</taxon>
        <taxon>Endopterygota</taxon>
        <taxon>Lepidoptera</taxon>
        <taxon>Glossata</taxon>
        <taxon>Ditrysia</taxon>
        <taxon>Bombycoidea</taxon>
        <taxon>Bombycidae</taxon>
        <taxon>Bombycinae</taxon>
        <taxon>Bombyx</taxon>
    </lineage>
</organism>
<dbReference type="KEGG" id="bman:114241617"/>
<dbReference type="Proteomes" id="UP000504629">
    <property type="component" value="Unplaced"/>
</dbReference>
<evidence type="ECO:0000256" key="1">
    <source>
        <dbReference type="SAM" id="Phobius"/>
    </source>
</evidence>
<accession>A0A6J2JG57</accession>
<keyword evidence="1" id="KW-0472">Membrane</keyword>
<evidence type="ECO:0000313" key="3">
    <source>
        <dbReference type="RefSeq" id="XP_028028283.1"/>
    </source>
</evidence>